<dbReference type="STRING" id="1109443.G4TDU9"/>
<evidence type="ECO:0000256" key="3">
    <source>
        <dbReference type="ARBA" id="ARBA00022692"/>
    </source>
</evidence>
<dbReference type="SUPFAM" id="SSF103473">
    <property type="entry name" value="MFS general substrate transporter"/>
    <property type="match status" value="1"/>
</dbReference>
<dbReference type="GO" id="GO:0000329">
    <property type="term" value="C:fungal-type vacuole membrane"/>
    <property type="evidence" value="ECO:0007669"/>
    <property type="project" value="TreeGrafter"/>
</dbReference>
<feature type="transmembrane region" description="Helical" evidence="6">
    <location>
        <begin position="93"/>
        <end position="112"/>
    </location>
</feature>
<dbReference type="GO" id="GO:0005886">
    <property type="term" value="C:plasma membrane"/>
    <property type="evidence" value="ECO:0007669"/>
    <property type="project" value="TreeGrafter"/>
</dbReference>
<feature type="transmembrane region" description="Helical" evidence="6">
    <location>
        <begin position="163"/>
        <end position="183"/>
    </location>
</feature>
<accession>G4TDU9</accession>
<name>G4TDU9_SERID</name>
<evidence type="ECO:0000256" key="4">
    <source>
        <dbReference type="ARBA" id="ARBA00022989"/>
    </source>
</evidence>
<gene>
    <name evidence="7" type="ORF">PIIN_03407</name>
</gene>
<dbReference type="PANTHER" id="PTHR23501">
    <property type="entry name" value="MAJOR FACILITATOR SUPERFAMILY"/>
    <property type="match status" value="1"/>
</dbReference>
<feature type="transmembrane region" description="Helical" evidence="6">
    <location>
        <begin position="53"/>
        <end position="73"/>
    </location>
</feature>
<dbReference type="InParanoid" id="G4TDU9"/>
<dbReference type="GO" id="GO:0012505">
    <property type="term" value="C:endomembrane system"/>
    <property type="evidence" value="ECO:0007669"/>
    <property type="project" value="UniProtKB-SubCell"/>
</dbReference>
<evidence type="ECO:0000313" key="7">
    <source>
        <dbReference type="EMBL" id="CCA69507.1"/>
    </source>
</evidence>
<dbReference type="eggNOG" id="KOG0254">
    <property type="taxonomic scope" value="Eukaryota"/>
</dbReference>
<dbReference type="Proteomes" id="UP000007148">
    <property type="component" value="Unassembled WGS sequence"/>
</dbReference>
<protein>
    <submittedName>
        <fullName evidence="7">Related to multidrug resistance protein</fullName>
    </submittedName>
</protein>
<evidence type="ECO:0000256" key="2">
    <source>
        <dbReference type="ARBA" id="ARBA00022448"/>
    </source>
</evidence>
<proteinExistence type="predicted"/>
<dbReference type="InterPro" id="IPR036259">
    <property type="entry name" value="MFS_trans_sf"/>
</dbReference>
<dbReference type="Gene3D" id="1.20.1250.20">
    <property type="entry name" value="MFS general substrate transporter like domains"/>
    <property type="match status" value="1"/>
</dbReference>
<comment type="subcellular location">
    <subcellularLocation>
        <location evidence="1">Endomembrane system</location>
        <topology evidence="1">Multi-pass membrane protein</topology>
    </subcellularLocation>
</comment>
<feature type="transmembrane region" description="Helical" evidence="6">
    <location>
        <begin position="21"/>
        <end position="47"/>
    </location>
</feature>
<dbReference type="EMBL" id="CAFZ01000056">
    <property type="protein sequence ID" value="CCA69507.1"/>
    <property type="molecule type" value="Genomic_DNA"/>
</dbReference>
<dbReference type="GO" id="GO:0015174">
    <property type="term" value="F:basic amino acid transmembrane transporter activity"/>
    <property type="evidence" value="ECO:0007669"/>
    <property type="project" value="TreeGrafter"/>
</dbReference>
<keyword evidence="3 6" id="KW-0812">Transmembrane</keyword>
<dbReference type="PANTHER" id="PTHR23501:SF191">
    <property type="entry name" value="VACUOLAR BASIC AMINO ACID TRANSPORTER 4"/>
    <property type="match status" value="1"/>
</dbReference>
<dbReference type="OrthoDB" id="3437016at2759"/>
<comment type="caution">
    <text evidence="7">The sequence shown here is derived from an EMBL/GenBank/DDBJ whole genome shotgun (WGS) entry which is preliminary data.</text>
</comment>
<reference evidence="7 8" key="1">
    <citation type="journal article" date="2011" name="PLoS Pathog.">
        <title>Endophytic Life Strategies Decoded by Genome and Transcriptome Analyses of the Mutualistic Root Symbiont Piriformospora indica.</title>
        <authorList>
            <person name="Zuccaro A."/>
            <person name="Lahrmann U."/>
            <person name="Guldener U."/>
            <person name="Langen G."/>
            <person name="Pfiffi S."/>
            <person name="Biedenkopf D."/>
            <person name="Wong P."/>
            <person name="Samans B."/>
            <person name="Grimm C."/>
            <person name="Basiewicz M."/>
            <person name="Murat C."/>
            <person name="Martin F."/>
            <person name="Kogel K.H."/>
        </authorList>
    </citation>
    <scope>NUCLEOTIDE SEQUENCE [LARGE SCALE GENOMIC DNA]</scope>
    <source>
        <strain evidence="7 8">DSM 11827</strain>
    </source>
</reference>
<keyword evidence="2" id="KW-0813">Transport</keyword>
<evidence type="ECO:0000256" key="5">
    <source>
        <dbReference type="ARBA" id="ARBA00023136"/>
    </source>
</evidence>
<dbReference type="HOGENOM" id="CLU_1267336_0_0_1"/>
<keyword evidence="4 6" id="KW-1133">Transmembrane helix</keyword>
<sequence>MPIPAMSSVVVSDLILLRNRGLFKGFAVILFGAGAGLGGLLGGWIYVNFSWRIAFGFQVPLLILAAIFVSIHLNITLSQVSLTIEQKLAKIDWLGSLTLILAVSSALIGLNLKATEDLQWSHPFVWMPLIISAFMFVSFWVVEVKMSPEPILPTRLLFSRTPLAVAMTNLFGSIVSFSVMYNIPLSVSKTASQAGRYLVPISLAEPIGALSAGWQITS</sequence>
<evidence type="ECO:0000313" key="8">
    <source>
        <dbReference type="Proteomes" id="UP000007148"/>
    </source>
</evidence>
<keyword evidence="5 6" id="KW-0472">Membrane</keyword>
<organism evidence="7 8">
    <name type="scientific">Serendipita indica (strain DSM 11827)</name>
    <name type="common">Root endophyte fungus</name>
    <name type="synonym">Piriformospora indica</name>
    <dbReference type="NCBI Taxonomy" id="1109443"/>
    <lineage>
        <taxon>Eukaryota</taxon>
        <taxon>Fungi</taxon>
        <taxon>Dikarya</taxon>
        <taxon>Basidiomycota</taxon>
        <taxon>Agaricomycotina</taxon>
        <taxon>Agaricomycetes</taxon>
        <taxon>Sebacinales</taxon>
        <taxon>Serendipitaceae</taxon>
        <taxon>Serendipita</taxon>
    </lineage>
</organism>
<evidence type="ECO:0000256" key="6">
    <source>
        <dbReference type="SAM" id="Phobius"/>
    </source>
</evidence>
<dbReference type="AlphaFoldDB" id="G4TDU9"/>
<evidence type="ECO:0000256" key="1">
    <source>
        <dbReference type="ARBA" id="ARBA00004127"/>
    </source>
</evidence>
<feature type="transmembrane region" description="Helical" evidence="6">
    <location>
        <begin position="124"/>
        <end position="142"/>
    </location>
</feature>
<keyword evidence="8" id="KW-1185">Reference proteome</keyword>